<feature type="compositionally biased region" description="Basic and acidic residues" evidence="1">
    <location>
        <begin position="15"/>
        <end position="34"/>
    </location>
</feature>
<name>A0ABT9ZDT7_9BACI</name>
<proteinExistence type="predicted"/>
<protein>
    <recommendedName>
        <fullName evidence="4">YpzI family protein</fullName>
    </recommendedName>
</protein>
<organism evidence="2 3">
    <name type="scientific">Metabacillus malikii</name>
    <dbReference type="NCBI Taxonomy" id="1504265"/>
    <lineage>
        <taxon>Bacteria</taxon>
        <taxon>Bacillati</taxon>
        <taxon>Bacillota</taxon>
        <taxon>Bacilli</taxon>
        <taxon>Bacillales</taxon>
        <taxon>Bacillaceae</taxon>
        <taxon>Metabacillus</taxon>
    </lineage>
</organism>
<gene>
    <name evidence="2" type="ORF">J2S19_001653</name>
</gene>
<sequence length="34" mass="4089">MKKKEMSFMAGMKTKKYDEKERNVLHGKDEDQKV</sequence>
<evidence type="ECO:0000256" key="1">
    <source>
        <dbReference type="SAM" id="MobiDB-lite"/>
    </source>
</evidence>
<dbReference type="Proteomes" id="UP001234495">
    <property type="component" value="Unassembled WGS sequence"/>
</dbReference>
<keyword evidence="3" id="KW-1185">Reference proteome</keyword>
<accession>A0ABT9ZDT7</accession>
<reference evidence="2 3" key="1">
    <citation type="submission" date="2023-07" db="EMBL/GenBank/DDBJ databases">
        <title>Genomic Encyclopedia of Type Strains, Phase IV (KMG-IV): sequencing the most valuable type-strain genomes for metagenomic binning, comparative biology and taxonomic classification.</title>
        <authorList>
            <person name="Goeker M."/>
        </authorList>
    </citation>
    <scope>NUCLEOTIDE SEQUENCE [LARGE SCALE GENOMIC DNA]</scope>
    <source>
        <strain evidence="2 3">DSM 29005</strain>
    </source>
</reference>
<dbReference type="EMBL" id="JAUSUD010000005">
    <property type="protein sequence ID" value="MDQ0230399.1"/>
    <property type="molecule type" value="Genomic_DNA"/>
</dbReference>
<evidence type="ECO:0008006" key="4">
    <source>
        <dbReference type="Google" id="ProtNLM"/>
    </source>
</evidence>
<comment type="caution">
    <text evidence="2">The sequence shown here is derived from an EMBL/GenBank/DDBJ whole genome shotgun (WGS) entry which is preliminary data.</text>
</comment>
<evidence type="ECO:0000313" key="2">
    <source>
        <dbReference type="EMBL" id="MDQ0230399.1"/>
    </source>
</evidence>
<feature type="region of interest" description="Disordered" evidence="1">
    <location>
        <begin position="1"/>
        <end position="34"/>
    </location>
</feature>
<evidence type="ECO:0000313" key="3">
    <source>
        <dbReference type="Proteomes" id="UP001234495"/>
    </source>
</evidence>